<protein>
    <submittedName>
        <fullName evidence="3">Helix-turn-helix transcriptional regulator</fullName>
    </submittedName>
</protein>
<dbReference type="SMART" id="SM00530">
    <property type="entry name" value="HTH_XRE"/>
    <property type="match status" value="1"/>
</dbReference>
<feature type="compositionally biased region" description="Pro residues" evidence="1">
    <location>
        <begin position="201"/>
        <end position="210"/>
    </location>
</feature>
<dbReference type="RefSeq" id="WP_311643131.1">
    <property type="nucleotide sequence ID" value="NZ_JAVRFA010000008.1"/>
</dbReference>
<dbReference type="PROSITE" id="PS50943">
    <property type="entry name" value="HTH_CROC1"/>
    <property type="match status" value="1"/>
</dbReference>
<dbReference type="InterPro" id="IPR001387">
    <property type="entry name" value="Cro/C1-type_HTH"/>
</dbReference>
<reference evidence="4" key="1">
    <citation type="submission" date="2023-07" db="EMBL/GenBank/DDBJ databases">
        <title>30 novel species of actinomycetes from the DSMZ collection.</title>
        <authorList>
            <person name="Nouioui I."/>
        </authorList>
    </citation>
    <scope>NUCLEOTIDE SEQUENCE [LARGE SCALE GENOMIC DNA]</scope>
    <source>
        <strain evidence="4">DSM 41636</strain>
    </source>
</reference>
<evidence type="ECO:0000313" key="3">
    <source>
        <dbReference type="EMBL" id="MDT0395096.1"/>
    </source>
</evidence>
<evidence type="ECO:0000256" key="1">
    <source>
        <dbReference type="SAM" id="MobiDB-lite"/>
    </source>
</evidence>
<comment type="caution">
    <text evidence="3">The sequence shown here is derived from an EMBL/GenBank/DDBJ whole genome shotgun (WGS) entry which is preliminary data.</text>
</comment>
<dbReference type="Proteomes" id="UP001183881">
    <property type="component" value="Unassembled WGS sequence"/>
</dbReference>
<dbReference type="CDD" id="cd00093">
    <property type="entry name" value="HTH_XRE"/>
    <property type="match status" value="1"/>
</dbReference>
<dbReference type="Pfam" id="PF13560">
    <property type="entry name" value="HTH_31"/>
    <property type="match status" value="1"/>
</dbReference>
<accession>A0ABU2PSE8</accession>
<evidence type="ECO:0000259" key="2">
    <source>
        <dbReference type="PROSITE" id="PS50943"/>
    </source>
</evidence>
<dbReference type="EMBL" id="JAVRFA010000008">
    <property type="protein sequence ID" value="MDT0395096.1"/>
    <property type="molecule type" value="Genomic_DNA"/>
</dbReference>
<name>A0ABU2PSE8_9ACTN</name>
<sequence>MKKPNHHAAAPLTAVTASDQAALEWPARMLRAAVSAAAWELGTVVKLFRKHTGLSQAGVARMVNIDQAEVSRLERGLKQIRDRRQFVQWTNALGVPEELLGLLPAADPHIPASAGRPGTAGVRAGGYAALPEGPGQLLLPAGRSVSATALPVLTLPAASFLGDSLRLDSRSSALETSARTRRGSYCTPCSPRALTGRWPGIPSPPHPPADPTSSGDTRICVLTS</sequence>
<dbReference type="Gene3D" id="1.10.260.40">
    <property type="entry name" value="lambda repressor-like DNA-binding domains"/>
    <property type="match status" value="1"/>
</dbReference>
<organism evidence="3 4">
    <name type="scientific">Streptomyces edwardsiae</name>
    <dbReference type="NCBI Taxonomy" id="3075527"/>
    <lineage>
        <taxon>Bacteria</taxon>
        <taxon>Bacillati</taxon>
        <taxon>Actinomycetota</taxon>
        <taxon>Actinomycetes</taxon>
        <taxon>Kitasatosporales</taxon>
        <taxon>Streptomycetaceae</taxon>
        <taxon>Streptomyces</taxon>
    </lineage>
</organism>
<dbReference type="SUPFAM" id="SSF47413">
    <property type="entry name" value="lambda repressor-like DNA-binding domains"/>
    <property type="match status" value="1"/>
</dbReference>
<evidence type="ECO:0000313" key="4">
    <source>
        <dbReference type="Proteomes" id="UP001183881"/>
    </source>
</evidence>
<feature type="region of interest" description="Disordered" evidence="1">
    <location>
        <begin position="196"/>
        <end position="219"/>
    </location>
</feature>
<gene>
    <name evidence="3" type="ORF">RM705_10345</name>
</gene>
<dbReference type="InterPro" id="IPR010982">
    <property type="entry name" value="Lambda_DNA-bd_dom_sf"/>
</dbReference>
<feature type="domain" description="HTH cro/C1-type" evidence="2">
    <location>
        <begin position="45"/>
        <end position="100"/>
    </location>
</feature>
<proteinExistence type="predicted"/>
<keyword evidence="4" id="KW-1185">Reference proteome</keyword>